<dbReference type="Pfam" id="PF06497">
    <property type="entry name" value="Baculo_Ac102"/>
    <property type="match status" value="1"/>
</dbReference>
<sequence>MSDGLIDSLNNELLSYISSPASSSMLSAPPTKVGNGKQRSSKTKTVRDTRFDPVDDVDNSAIDPVTLINSLNSNNKNMASFIIADESLKKQNTFKILSKVSSSAKGVLKDIEDDKESMPLTTLRATNVLRLLSNIYDNQF</sequence>
<feature type="region of interest" description="Disordered" evidence="1">
    <location>
        <begin position="22"/>
        <end position="55"/>
    </location>
</feature>
<proteinExistence type="predicted"/>
<dbReference type="OrthoDB" id="26266at10239"/>
<reference evidence="2 4" key="3">
    <citation type="journal article" date="2007" name="Virology">
        <title>Genome sequence and organization of a nucleopolyhedrovirus that infects the tea looper caterpillar, Ectropis obliqua.</title>
        <authorList>
            <person name="Ma X.C."/>
            <person name="Shang J.Y."/>
            <person name="Yang Z.N."/>
            <person name="Bao Y.Y."/>
            <person name="Xiao Q."/>
            <person name="Zhang C.X."/>
        </authorList>
    </citation>
    <scope>NUCLEOTIDE SEQUENCE [LARGE SCALE GENOMIC DNA]</scope>
    <source>
        <strain evidence="2 4">A1</strain>
    </source>
</reference>
<reference evidence="2" key="2">
    <citation type="submission" date="2006-07" db="EMBL/GenBank/DDBJ databases">
        <authorList>
            <person name="Zhang C.-X."/>
            <person name="Yang Z.-N."/>
            <person name="Ma X.-C."/>
            <person name="Xiao Q."/>
        </authorList>
    </citation>
    <scope>NUCLEOTIDE SEQUENCE</scope>
    <source>
        <strain evidence="2">A1</strain>
    </source>
</reference>
<evidence type="ECO:0000313" key="4">
    <source>
        <dbReference type="Proteomes" id="UP000214344"/>
    </source>
</evidence>
<evidence type="ECO:0000313" key="2">
    <source>
        <dbReference type="EMBL" id="ABI35763.1"/>
    </source>
</evidence>
<evidence type="ECO:0000313" key="3">
    <source>
        <dbReference type="EMBL" id="QWV59650.1"/>
    </source>
</evidence>
<keyword evidence="4" id="KW-1185">Reference proteome</keyword>
<accession>A0EYY4</accession>
<organism evidence="2 4">
    <name type="scientific">Ectropis obliqua nucleopolyhedrovirus</name>
    <dbReference type="NCBI Taxonomy" id="59376"/>
    <lineage>
        <taxon>Viruses</taxon>
        <taxon>Viruses incertae sedis</taxon>
        <taxon>Naldaviricetes</taxon>
        <taxon>Lefavirales</taxon>
        <taxon>Baculoviridae</taxon>
        <taxon>Alphabaculovirus</taxon>
        <taxon>Alphabaculovirus ecobliquae</taxon>
    </lineage>
</organism>
<name>A0EYY4_9ABAC</name>
<dbReference type="EMBL" id="DQ837165">
    <property type="protein sequence ID" value="ABI35763.1"/>
    <property type="molecule type" value="Genomic_DNA"/>
</dbReference>
<evidence type="ECO:0000256" key="1">
    <source>
        <dbReference type="SAM" id="MobiDB-lite"/>
    </source>
</evidence>
<reference evidence="3" key="4">
    <citation type="submission" date="2021-06" db="EMBL/GenBank/DDBJ databases">
        <authorList>
            <person name="Xiao Q."/>
            <person name="Zhang X.X."/>
            <person name="Tang M.J."/>
        </authorList>
    </citation>
    <scope>NUCLEOTIDE SEQUENCE</scope>
    <source>
        <strain evidence="3">QF4</strain>
    </source>
</reference>
<dbReference type="KEGG" id="vg:5176535"/>
<dbReference type="RefSeq" id="YP_874274.1">
    <property type="nucleotide sequence ID" value="NC_008586.1"/>
</dbReference>
<gene>
    <name evidence="3" type="ORF">QF4000064</name>
</gene>
<dbReference type="InterPro" id="IPR009477">
    <property type="entry name" value="Baculo_Ac102"/>
</dbReference>
<dbReference type="Proteomes" id="UP000214344">
    <property type="component" value="Segment"/>
</dbReference>
<reference evidence="2 4" key="1">
    <citation type="journal article" date="2006" name="J. Microbiol.">
        <title>Morphological, phylogenetic and biological characteristics of Ectropis obliqua single-nucleocapsid nucleopolyhedrovirus.</title>
        <authorList>
            <person name="Ma X.C."/>
            <person name="Xu H.J."/>
            <person name="Tang M.J."/>
            <person name="Xiao Q."/>
            <person name="Hong J."/>
            <person name="Zhang C.X."/>
        </authorList>
    </citation>
    <scope>NUCLEOTIDE SEQUENCE [LARGE SCALE GENOMIC DNA]</scope>
    <source>
        <strain evidence="2 4">A1</strain>
    </source>
</reference>
<protein>
    <submittedName>
        <fullName evidence="2">p12</fullName>
    </submittedName>
</protein>
<dbReference type="EMBL" id="MZ394738">
    <property type="protein sequence ID" value="QWV59650.1"/>
    <property type="molecule type" value="Genomic_DNA"/>
</dbReference>